<dbReference type="PRINTS" id="PR00260">
    <property type="entry name" value="CHEMTRNSDUCR"/>
</dbReference>
<dbReference type="PROSITE" id="PS50885">
    <property type="entry name" value="HAMP"/>
    <property type="match status" value="1"/>
</dbReference>
<dbReference type="AlphaFoldDB" id="A0A0L6TZ00"/>
<dbReference type="Gene3D" id="1.20.120.1530">
    <property type="match status" value="1"/>
</dbReference>
<dbReference type="EMBL" id="LGYO01000033">
    <property type="protein sequence ID" value="KNZ41307.1"/>
    <property type="molecule type" value="Genomic_DNA"/>
</dbReference>
<dbReference type="Proteomes" id="UP000036873">
    <property type="component" value="Unassembled WGS sequence"/>
</dbReference>
<comment type="caution">
    <text evidence="6">The sequence shown here is derived from an EMBL/GenBank/DDBJ whole genome shotgun (WGS) entry which is preliminary data.</text>
</comment>
<dbReference type="Pfam" id="PF18947">
    <property type="entry name" value="HAMP_2"/>
    <property type="match status" value="2"/>
</dbReference>
<proteinExistence type="inferred from homology"/>
<evidence type="ECO:0000256" key="2">
    <source>
        <dbReference type="ARBA" id="ARBA00029447"/>
    </source>
</evidence>
<evidence type="ECO:0000313" key="6">
    <source>
        <dbReference type="EMBL" id="KNZ41307.1"/>
    </source>
</evidence>
<dbReference type="InterPro" id="IPR003660">
    <property type="entry name" value="HAMP_dom"/>
</dbReference>
<keyword evidence="3" id="KW-0807">Transducer</keyword>
<feature type="domain" description="HAMP" evidence="5">
    <location>
        <begin position="120"/>
        <end position="172"/>
    </location>
</feature>
<feature type="domain" description="Methyl-accepting transducer" evidence="4">
    <location>
        <begin position="222"/>
        <end position="451"/>
    </location>
</feature>
<dbReference type="CDD" id="cd11386">
    <property type="entry name" value="MCP_signal"/>
    <property type="match status" value="1"/>
</dbReference>
<dbReference type="Gene3D" id="1.10.287.950">
    <property type="entry name" value="Methyl-accepting chemotaxis protein"/>
    <property type="match status" value="1"/>
</dbReference>
<dbReference type="GO" id="GO:0005886">
    <property type="term" value="C:plasma membrane"/>
    <property type="evidence" value="ECO:0007669"/>
    <property type="project" value="TreeGrafter"/>
</dbReference>
<dbReference type="GO" id="GO:0007165">
    <property type="term" value="P:signal transduction"/>
    <property type="evidence" value="ECO:0007669"/>
    <property type="project" value="UniProtKB-KW"/>
</dbReference>
<accession>A0A0L6TZ00</accession>
<comment type="similarity">
    <text evidence="2">Belongs to the methyl-accepting chemotaxis (MCP) protein family.</text>
</comment>
<evidence type="ECO:0000313" key="7">
    <source>
        <dbReference type="Proteomes" id="UP000036873"/>
    </source>
</evidence>
<dbReference type="SUPFAM" id="SSF58104">
    <property type="entry name" value="Methyl-accepting chemotaxis protein (MCP) signaling domain"/>
    <property type="match status" value="1"/>
</dbReference>
<evidence type="ECO:0008006" key="8">
    <source>
        <dbReference type="Google" id="ProtNLM"/>
    </source>
</evidence>
<dbReference type="InterPro" id="IPR051310">
    <property type="entry name" value="MCP_chemotaxis"/>
</dbReference>
<keyword evidence="1" id="KW-0145">Chemotaxis</keyword>
<dbReference type="Pfam" id="PF00015">
    <property type="entry name" value="MCPsignal"/>
    <property type="match status" value="1"/>
</dbReference>
<dbReference type="InterPro" id="IPR004089">
    <property type="entry name" value="MCPsignal_dom"/>
</dbReference>
<name>A0A0L6TZ00_9FIRM</name>
<dbReference type="FunFam" id="1.10.287.950:FF:000001">
    <property type="entry name" value="Methyl-accepting chemotaxis sensory transducer"/>
    <property type="match status" value="1"/>
</dbReference>
<dbReference type="SMART" id="SM00283">
    <property type="entry name" value="MA"/>
    <property type="match status" value="1"/>
</dbReference>
<dbReference type="PROSITE" id="PS50111">
    <property type="entry name" value="CHEMOTAXIS_TRANSDUC_2"/>
    <property type="match status" value="1"/>
</dbReference>
<reference evidence="7" key="1">
    <citation type="submission" date="2015-07" db="EMBL/GenBank/DDBJ databases">
        <title>Draft genome sequence of Acetobacterium bakii DSM 8293, a potential psychrophilic chemical producer through syngas fermentation.</title>
        <authorList>
            <person name="Song Y."/>
            <person name="Hwang S."/>
            <person name="Cho B.-K."/>
        </authorList>
    </citation>
    <scope>NUCLEOTIDE SEQUENCE [LARGE SCALE GENOMIC DNA]</scope>
    <source>
        <strain evidence="7">DSM 8239</strain>
    </source>
</reference>
<organism evidence="6 7">
    <name type="scientific">Acetobacterium bakii</name>
    <dbReference type="NCBI Taxonomy" id="52689"/>
    <lineage>
        <taxon>Bacteria</taxon>
        <taxon>Bacillati</taxon>
        <taxon>Bacillota</taxon>
        <taxon>Clostridia</taxon>
        <taxon>Eubacteriales</taxon>
        <taxon>Eubacteriaceae</taxon>
        <taxon>Acetobacterium</taxon>
    </lineage>
</organism>
<dbReference type="GO" id="GO:0006935">
    <property type="term" value="P:chemotaxis"/>
    <property type="evidence" value="ECO:0007669"/>
    <property type="project" value="UniProtKB-KW"/>
</dbReference>
<dbReference type="PANTHER" id="PTHR43531">
    <property type="entry name" value="PROTEIN ICFG"/>
    <property type="match status" value="1"/>
</dbReference>
<dbReference type="STRING" id="52689.AKG39_12985"/>
<keyword evidence="7" id="KW-1185">Reference proteome</keyword>
<evidence type="ECO:0000256" key="1">
    <source>
        <dbReference type="ARBA" id="ARBA00022500"/>
    </source>
</evidence>
<evidence type="ECO:0000259" key="5">
    <source>
        <dbReference type="PROSITE" id="PS50885"/>
    </source>
</evidence>
<evidence type="ECO:0000256" key="3">
    <source>
        <dbReference type="PROSITE-ProRule" id="PRU00284"/>
    </source>
</evidence>
<dbReference type="GO" id="GO:0004888">
    <property type="term" value="F:transmembrane signaling receptor activity"/>
    <property type="evidence" value="ECO:0007669"/>
    <property type="project" value="InterPro"/>
</dbReference>
<dbReference type="PATRIC" id="fig|52689.4.peg.1960"/>
<protein>
    <recommendedName>
        <fullName evidence="8">Chemotaxis protein</fullName>
    </recommendedName>
</protein>
<evidence type="ECO:0000259" key="4">
    <source>
        <dbReference type="PROSITE" id="PS50111"/>
    </source>
</evidence>
<sequence>MSINDYSEKIEADYLGIYAEIAHAINDIHLRLTRIVEISTNIANGNMCDLEVLKKIGKRSDNDTLIPSLVGMIQNIVMLVEETESMASTAVDGDLGSRGDTSRFSGEFAKVIMGFNETLDAVIAPIQEASDTLTELSNGNLHVSMNGNYNGDHAQIKNALNQTIDFLSRYVDEITGTLEAMGQGNLNQEITTTYLGDFLPIKTALNDITTSLSNTMTDIDIAAAQVEIGARQISDGGQTLAQGTTEQASSIEELSASIEEVAGETKRNAMNANQANELTLKVRSNAVTGNDQMQQMISAMEEINASSNSISKIIKVIDDIAFQTNILALNAAVEAARAGQHGKGFAVVAEEVRNLAARSAEAVKQTTELIEGSIDKVETGTTIADDTAQSLNQMLTEIEKVANLVGNIARASNDQASEIAEITQGIEQVSQVVQTNSATAEESAAASEELSGQALLLKEMVGAFNLKQQFERKARTSLASKVTKAKNIPASEPRIILDDMDMDKY</sequence>
<gene>
    <name evidence="6" type="ORF">AKG39_12985</name>
</gene>
<dbReference type="PANTHER" id="PTHR43531:SF11">
    <property type="entry name" value="METHYL-ACCEPTING CHEMOTAXIS PROTEIN 3"/>
    <property type="match status" value="1"/>
</dbReference>
<dbReference type="InterPro" id="IPR004090">
    <property type="entry name" value="Chemotax_Me-accpt_rcpt"/>
</dbReference>